<reference evidence="2 3" key="1">
    <citation type="submission" date="2020-03" db="EMBL/GenBank/DDBJ databases">
        <title>Whole genome shotgun sequence of Phytohabitans flavus NBRC 107702.</title>
        <authorList>
            <person name="Komaki H."/>
            <person name="Tamura T."/>
        </authorList>
    </citation>
    <scope>NUCLEOTIDE SEQUENCE [LARGE SCALE GENOMIC DNA]</scope>
    <source>
        <strain evidence="2 3">NBRC 107702</strain>
    </source>
</reference>
<evidence type="ECO:0000259" key="1">
    <source>
        <dbReference type="SMART" id="SM00858"/>
    </source>
</evidence>
<dbReference type="RefSeq" id="WP_173038576.1">
    <property type="nucleotide sequence ID" value="NZ_AP022870.1"/>
</dbReference>
<evidence type="ECO:0000313" key="3">
    <source>
        <dbReference type="Proteomes" id="UP000502508"/>
    </source>
</evidence>
<sequence length="262" mass="26954">MTRRILAAFVALLFAAIGTTAVLLYVRRADDRAVAATSAVTVLVAKQRIPAGTTGESIRSSGLVEPVRMPAGSLPDGETFAELPTDVDKLVVTSDLQPGQLVLRRMFSESTRTSGGLAIPEGLMAVSVEATVAEQVAGYVRPGSQVAVFVSYRVIEGKTKSLGSASGGDGVTGTAVLLPKVEVIAIGEYGDGGQTTTTPLDETTTEDGTERKKTVMVTVAVDTRQAAKLINAAEADALYLALLSDSSKVAPGAGVDSSNVLG</sequence>
<dbReference type="KEGG" id="pfla:Pflav_052440"/>
<dbReference type="NCBIfam" id="TIGR03177">
    <property type="entry name" value="pilus_cpaB"/>
    <property type="match status" value="1"/>
</dbReference>
<organism evidence="2 3">
    <name type="scientific">Phytohabitans flavus</name>
    <dbReference type="NCBI Taxonomy" id="1076124"/>
    <lineage>
        <taxon>Bacteria</taxon>
        <taxon>Bacillati</taxon>
        <taxon>Actinomycetota</taxon>
        <taxon>Actinomycetes</taxon>
        <taxon>Micromonosporales</taxon>
        <taxon>Micromonosporaceae</taxon>
    </lineage>
</organism>
<protein>
    <recommendedName>
        <fullName evidence="1">SAF domain-containing protein</fullName>
    </recommendedName>
</protein>
<dbReference type="Pfam" id="PF16976">
    <property type="entry name" value="RcpC"/>
    <property type="match status" value="1"/>
</dbReference>
<dbReference type="Proteomes" id="UP000502508">
    <property type="component" value="Chromosome"/>
</dbReference>
<proteinExistence type="predicted"/>
<dbReference type="InterPro" id="IPR017592">
    <property type="entry name" value="Pilus_assmbl_Flp-typ_CpaB"/>
</dbReference>
<evidence type="ECO:0000313" key="2">
    <source>
        <dbReference type="EMBL" id="BCB78834.1"/>
    </source>
</evidence>
<feature type="domain" description="SAF" evidence="1">
    <location>
        <begin position="40"/>
        <end position="108"/>
    </location>
</feature>
<accession>A0A6F8XYA1</accession>
<keyword evidence="3" id="KW-1185">Reference proteome</keyword>
<dbReference type="InterPro" id="IPR013974">
    <property type="entry name" value="SAF"/>
</dbReference>
<dbReference type="SMART" id="SM00858">
    <property type="entry name" value="SAF"/>
    <property type="match status" value="1"/>
</dbReference>
<dbReference type="AlphaFoldDB" id="A0A6F8XYA1"/>
<name>A0A6F8XYA1_9ACTN</name>
<dbReference type="EMBL" id="AP022870">
    <property type="protein sequence ID" value="BCB78834.1"/>
    <property type="molecule type" value="Genomic_DNA"/>
</dbReference>
<reference evidence="2 3" key="2">
    <citation type="submission" date="2020-03" db="EMBL/GenBank/DDBJ databases">
        <authorList>
            <person name="Ichikawa N."/>
            <person name="Kimura A."/>
            <person name="Kitahashi Y."/>
            <person name="Uohara A."/>
        </authorList>
    </citation>
    <scope>NUCLEOTIDE SEQUENCE [LARGE SCALE GENOMIC DNA]</scope>
    <source>
        <strain evidence="2 3">NBRC 107702</strain>
    </source>
</reference>
<dbReference type="InterPro" id="IPR031571">
    <property type="entry name" value="RcpC_dom"/>
</dbReference>
<gene>
    <name evidence="2" type="ORF">Pflav_052440</name>
</gene>
<dbReference type="CDD" id="cd11614">
    <property type="entry name" value="SAF_CpaB_FlgA_like"/>
    <property type="match status" value="1"/>
</dbReference>